<accession>A0ABU3CR44</accession>
<name>A0ABU3CR44_9FLAO</name>
<comment type="caution">
    <text evidence="2">The sequence shown here is derived from an EMBL/GenBank/DDBJ whole genome shotgun (WGS) entry which is preliminary data.</text>
</comment>
<evidence type="ECO:0000256" key="1">
    <source>
        <dbReference type="SAM" id="Phobius"/>
    </source>
</evidence>
<evidence type="ECO:0000313" key="2">
    <source>
        <dbReference type="EMBL" id="MDT0648415.1"/>
    </source>
</evidence>
<gene>
    <name evidence="2" type="ORF">RM545_17115</name>
</gene>
<evidence type="ECO:0000313" key="3">
    <source>
        <dbReference type="Proteomes" id="UP001245285"/>
    </source>
</evidence>
<proteinExistence type="predicted"/>
<reference evidence="2 3" key="1">
    <citation type="submission" date="2023-09" db="EMBL/GenBank/DDBJ databases">
        <authorList>
            <person name="Rey-Velasco X."/>
        </authorList>
    </citation>
    <scope>NUCLEOTIDE SEQUENCE [LARGE SCALE GENOMIC DNA]</scope>
    <source>
        <strain evidence="2 3">F260</strain>
    </source>
</reference>
<feature type="transmembrane region" description="Helical" evidence="1">
    <location>
        <begin position="34"/>
        <end position="51"/>
    </location>
</feature>
<protein>
    <submittedName>
        <fullName evidence="2">Uncharacterized protein</fullName>
    </submittedName>
</protein>
<dbReference type="RefSeq" id="WP_311496505.1">
    <property type="nucleotide sequence ID" value="NZ_JAVRHO010000044.1"/>
</dbReference>
<keyword evidence="1" id="KW-1133">Transmembrane helix</keyword>
<dbReference type="EMBL" id="JAVRHO010000044">
    <property type="protein sequence ID" value="MDT0648415.1"/>
    <property type="molecule type" value="Genomic_DNA"/>
</dbReference>
<keyword evidence="3" id="KW-1185">Reference proteome</keyword>
<keyword evidence="1" id="KW-0472">Membrane</keyword>
<keyword evidence="1" id="KW-0812">Transmembrane</keyword>
<sequence>MKIIPLKTYANGEIYLKDNQLDINDKSGRMNNNLFKGLPIFFLILGVYQIFDAFATDNLLHLTVTLISALLLLAIPAMVYYPNLKRSNKTELKISEIKNVQLKKLFGELIIDFQLFDNSTRRVYNLKDLSDWELIKAYLIQNKISYLD</sequence>
<organism evidence="2 3">
    <name type="scientific">Autumnicola lenta</name>
    <dbReference type="NCBI Taxonomy" id="3075593"/>
    <lineage>
        <taxon>Bacteria</taxon>
        <taxon>Pseudomonadati</taxon>
        <taxon>Bacteroidota</taxon>
        <taxon>Flavobacteriia</taxon>
        <taxon>Flavobacteriales</taxon>
        <taxon>Flavobacteriaceae</taxon>
        <taxon>Autumnicola</taxon>
    </lineage>
</organism>
<feature type="transmembrane region" description="Helical" evidence="1">
    <location>
        <begin position="63"/>
        <end position="81"/>
    </location>
</feature>
<dbReference type="Proteomes" id="UP001245285">
    <property type="component" value="Unassembled WGS sequence"/>
</dbReference>